<dbReference type="Pfam" id="PF14856">
    <property type="entry name" value="Hce2"/>
    <property type="match status" value="1"/>
</dbReference>
<protein>
    <submittedName>
        <fullName evidence="2">Necrosis-inducing factor-domain-containing protein</fullName>
    </submittedName>
</protein>
<sequence length="135" mass="15018">MSINPDVEVVHQLEARDSINNCEDSSFVNQSSGGSPFISDCQQIVRNIAGGGSWTVPLTFYRKLVSHGTCAFGAQAQYDFRATNAKIGNQDIMDLINDSIRRFSWNGRVGSKGEMQCQYDPRQHLGTVSWGLYHN</sequence>
<gene>
    <name evidence="2" type="ORF">B0I35DRAFT_485105</name>
</gene>
<dbReference type="InterPro" id="IPR029226">
    <property type="entry name" value="Ecp2-like"/>
</dbReference>
<comment type="caution">
    <text evidence="2">The sequence shown here is derived from an EMBL/GenBank/DDBJ whole genome shotgun (WGS) entry which is preliminary data.</text>
</comment>
<evidence type="ECO:0000313" key="2">
    <source>
        <dbReference type="EMBL" id="KAH7303528.1"/>
    </source>
</evidence>
<proteinExistence type="predicted"/>
<dbReference type="Proteomes" id="UP000813444">
    <property type="component" value="Unassembled WGS sequence"/>
</dbReference>
<name>A0A8K0SD70_9HYPO</name>
<feature type="domain" description="Ecp2 effector protein-like" evidence="1">
    <location>
        <begin position="21"/>
        <end position="117"/>
    </location>
</feature>
<dbReference type="AlphaFoldDB" id="A0A8K0SD70"/>
<evidence type="ECO:0000313" key="3">
    <source>
        <dbReference type="Proteomes" id="UP000813444"/>
    </source>
</evidence>
<reference evidence="2" key="1">
    <citation type="journal article" date="2021" name="Nat. Commun.">
        <title>Genetic determinants of endophytism in the Arabidopsis root mycobiome.</title>
        <authorList>
            <person name="Mesny F."/>
            <person name="Miyauchi S."/>
            <person name="Thiergart T."/>
            <person name="Pickel B."/>
            <person name="Atanasova L."/>
            <person name="Karlsson M."/>
            <person name="Huettel B."/>
            <person name="Barry K.W."/>
            <person name="Haridas S."/>
            <person name="Chen C."/>
            <person name="Bauer D."/>
            <person name="Andreopoulos W."/>
            <person name="Pangilinan J."/>
            <person name="LaButti K."/>
            <person name="Riley R."/>
            <person name="Lipzen A."/>
            <person name="Clum A."/>
            <person name="Drula E."/>
            <person name="Henrissat B."/>
            <person name="Kohler A."/>
            <person name="Grigoriev I.V."/>
            <person name="Martin F.M."/>
            <person name="Hacquard S."/>
        </authorList>
    </citation>
    <scope>NUCLEOTIDE SEQUENCE</scope>
    <source>
        <strain evidence="2">MPI-CAGE-CH-0235</strain>
    </source>
</reference>
<dbReference type="EMBL" id="JAGPNK010000032">
    <property type="protein sequence ID" value="KAH7303528.1"/>
    <property type="molecule type" value="Genomic_DNA"/>
</dbReference>
<keyword evidence="3" id="KW-1185">Reference proteome</keyword>
<dbReference type="OrthoDB" id="73875at2759"/>
<organism evidence="2 3">
    <name type="scientific">Stachybotrys elegans</name>
    <dbReference type="NCBI Taxonomy" id="80388"/>
    <lineage>
        <taxon>Eukaryota</taxon>
        <taxon>Fungi</taxon>
        <taxon>Dikarya</taxon>
        <taxon>Ascomycota</taxon>
        <taxon>Pezizomycotina</taxon>
        <taxon>Sordariomycetes</taxon>
        <taxon>Hypocreomycetidae</taxon>
        <taxon>Hypocreales</taxon>
        <taxon>Stachybotryaceae</taxon>
        <taxon>Stachybotrys</taxon>
    </lineage>
</organism>
<accession>A0A8K0SD70</accession>
<evidence type="ECO:0000259" key="1">
    <source>
        <dbReference type="Pfam" id="PF14856"/>
    </source>
</evidence>